<comment type="caution">
    <text evidence="11">The sequence shown here is derived from an EMBL/GenBank/DDBJ whole genome shotgun (WGS) entry which is preliminary data.</text>
</comment>
<protein>
    <submittedName>
        <fullName evidence="11">Ferredoxin--NADP reductase</fullName>
    </submittedName>
</protein>
<dbReference type="SUPFAM" id="SSF52343">
    <property type="entry name" value="Ferredoxin reductase-like, C-terminal NADP-linked domain"/>
    <property type="match status" value="1"/>
</dbReference>
<dbReference type="SUPFAM" id="SSF63380">
    <property type="entry name" value="Riboflavin synthase domain-like"/>
    <property type="match status" value="1"/>
</dbReference>
<evidence type="ECO:0000259" key="10">
    <source>
        <dbReference type="PROSITE" id="PS51384"/>
    </source>
</evidence>
<feature type="domain" description="2Fe-2S ferredoxin-type" evidence="9">
    <location>
        <begin position="256"/>
        <end position="346"/>
    </location>
</feature>
<dbReference type="InterPro" id="IPR006058">
    <property type="entry name" value="2Fe2S_fd_BS"/>
</dbReference>
<keyword evidence="3" id="KW-0001">2Fe-2S</keyword>
<evidence type="ECO:0000256" key="4">
    <source>
        <dbReference type="ARBA" id="ARBA00022723"/>
    </source>
</evidence>
<dbReference type="PRINTS" id="PR00410">
    <property type="entry name" value="PHEHYDRXLASE"/>
</dbReference>
<dbReference type="InterPro" id="IPR036010">
    <property type="entry name" value="2Fe-2S_ferredoxin-like_sf"/>
</dbReference>
<dbReference type="CDD" id="cd00207">
    <property type="entry name" value="fer2"/>
    <property type="match status" value="1"/>
</dbReference>
<keyword evidence="7" id="KW-0408">Iron</keyword>
<keyword evidence="8" id="KW-0411">Iron-sulfur</keyword>
<name>A0ABT4UU07_9PSEU</name>
<dbReference type="PROSITE" id="PS00197">
    <property type="entry name" value="2FE2S_FER_1"/>
    <property type="match status" value="1"/>
</dbReference>
<dbReference type="PANTHER" id="PTHR47354">
    <property type="entry name" value="NADH OXIDOREDUCTASE HCR"/>
    <property type="match status" value="1"/>
</dbReference>
<accession>A0ABT4UU07</accession>
<evidence type="ECO:0000259" key="9">
    <source>
        <dbReference type="PROSITE" id="PS51085"/>
    </source>
</evidence>
<keyword evidence="12" id="KW-1185">Reference proteome</keyword>
<dbReference type="InterPro" id="IPR008333">
    <property type="entry name" value="Cbr1-like_FAD-bd_dom"/>
</dbReference>
<dbReference type="RefSeq" id="WP_270947153.1">
    <property type="nucleotide sequence ID" value="NZ_JAQGLA010000004.1"/>
</dbReference>
<dbReference type="PROSITE" id="PS51085">
    <property type="entry name" value="2FE2S_FER_2"/>
    <property type="match status" value="1"/>
</dbReference>
<dbReference type="CDD" id="cd06214">
    <property type="entry name" value="PA_degradation_oxidoreductase_like"/>
    <property type="match status" value="1"/>
</dbReference>
<dbReference type="InterPro" id="IPR001433">
    <property type="entry name" value="OxRdtase_FAD/NAD-bd"/>
</dbReference>
<keyword evidence="6" id="KW-0560">Oxidoreductase</keyword>
<dbReference type="InterPro" id="IPR001709">
    <property type="entry name" value="Flavoprot_Pyr_Nucl_cyt_Rdtase"/>
</dbReference>
<evidence type="ECO:0000313" key="12">
    <source>
        <dbReference type="Proteomes" id="UP001210380"/>
    </source>
</evidence>
<dbReference type="InterPro" id="IPR039261">
    <property type="entry name" value="FNR_nucleotide-bd"/>
</dbReference>
<keyword evidence="4" id="KW-0479">Metal-binding</keyword>
<evidence type="ECO:0000256" key="8">
    <source>
        <dbReference type="ARBA" id="ARBA00023014"/>
    </source>
</evidence>
<dbReference type="InterPro" id="IPR001041">
    <property type="entry name" value="2Fe-2S_ferredoxin-type"/>
</dbReference>
<gene>
    <name evidence="11" type="ORF">OU415_03955</name>
</gene>
<sequence length="346" mass="36869">MTESASHRLRVREVIEETADSRSLVFDVPAEAADRFAYRPGQFLTLRVPLGDEHVARCYSLSSAPGLDEGLKVTVKRVAGGVGSNWICDHVRPGTELEVLPPAGTFTPKSLAGDLLLFAGGSGITPIMSIVRALLHEQTGTAVLIYANRDERSVIFADELAELAAQHPGRFVPVHLLQSVQGLPTVDGIAALARPFADRDAAYICGPGPFMDAVTDALAQVGMSRDRVVLEQFRSLSSDPFAGGEPEIAPDAEAAAAVSVSLDGEQHELPWPSGTTLVDLLLANGVEAPFSCKEGACSACAVRLVSGEVKMLRNEVLEEEDLAEGWVLGCQSVPITEHVEVTYDDN</sequence>
<organism evidence="11 12">
    <name type="scientific">Saccharopolyspora oryzae</name>
    <dbReference type="NCBI Taxonomy" id="2997343"/>
    <lineage>
        <taxon>Bacteria</taxon>
        <taxon>Bacillati</taxon>
        <taxon>Actinomycetota</taxon>
        <taxon>Actinomycetes</taxon>
        <taxon>Pseudonocardiales</taxon>
        <taxon>Pseudonocardiaceae</taxon>
        <taxon>Saccharopolyspora</taxon>
    </lineage>
</organism>
<keyword evidence="5" id="KW-0274">FAD</keyword>
<evidence type="ECO:0000256" key="2">
    <source>
        <dbReference type="ARBA" id="ARBA00022630"/>
    </source>
</evidence>
<keyword evidence="2" id="KW-0285">Flavoprotein</keyword>
<evidence type="ECO:0000256" key="5">
    <source>
        <dbReference type="ARBA" id="ARBA00022827"/>
    </source>
</evidence>
<evidence type="ECO:0000256" key="7">
    <source>
        <dbReference type="ARBA" id="ARBA00023004"/>
    </source>
</evidence>
<dbReference type="InterPro" id="IPR050415">
    <property type="entry name" value="MRET"/>
</dbReference>
<dbReference type="PROSITE" id="PS51384">
    <property type="entry name" value="FAD_FR"/>
    <property type="match status" value="1"/>
</dbReference>
<dbReference type="EMBL" id="JAQGLA010000004">
    <property type="protein sequence ID" value="MDA3624579.1"/>
    <property type="molecule type" value="Genomic_DNA"/>
</dbReference>
<dbReference type="Gene3D" id="2.40.30.10">
    <property type="entry name" value="Translation factors"/>
    <property type="match status" value="1"/>
</dbReference>
<dbReference type="InterPro" id="IPR017938">
    <property type="entry name" value="Riboflavin_synthase-like_b-brl"/>
</dbReference>
<comment type="cofactor">
    <cofactor evidence="1">
        <name>FAD</name>
        <dbReference type="ChEBI" id="CHEBI:57692"/>
    </cofactor>
</comment>
<feature type="domain" description="FAD-binding FR-type" evidence="10">
    <location>
        <begin position="4"/>
        <end position="109"/>
    </location>
</feature>
<dbReference type="InterPro" id="IPR017927">
    <property type="entry name" value="FAD-bd_FR_type"/>
</dbReference>
<dbReference type="Pfam" id="PF00175">
    <property type="entry name" value="NAD_binding_1"/>
    <property type="match status" value="1"/>
</dbReference>
<evidence type="ECO:0000256" key="3">
    <source>
        <dbReference type="ARBA" id="ARBA00022714"/>
    </source>
</evidence>
<dbReference type="Pfam" id="PF00970">
    <property type="entry name" value="FAD_binding_6"/>
    <property type="match status" value="1"/>
</dbReference>
<dbReference type="PRINTS" id="PR00371">
    <property type="entry name" value="FPNCR"/>
</dbReference>
<dbReference type="InterPro" id="IPR012675">
    <property type="entry name" value="Beta-grasp_dom_sf"/>
</dbReference>
<dbReference type="Gene3D" id="3.40.50.80">
    <property type="entry name" value="Nucleotide-binding domain of ferredoxin-NADP reductase (FNR) module"/>
    <property type="match status" value="1"/>
</dbReference>
<evidence type="ECO:0000313" key="11">
    <source>
        <dbReference type="EMBL" id="MDA3624579.1"/>
    </source>
</evidence>
<dbReference type="Proteomes" id="UP001210380">
    <property type="component" value="Unassembled WGS sequence"/>
</dbReference>
<dbReference type="SUPFAM" id="SSF54292">
    <property type="entry name" value="2Fe-2S ferredoxin-like"/>
    <property type="match status" value="1"/>
</dbReference>
<dbReference type="PANTHER" id="PTHR47354:SF8">
    <property type="entry name" value="1,2-PHENYLACETYL-COA EPOXIDASE, SUBUNIT E"/>
    <property type="match status" value="1"/>
</dbReference>
<evidence type="ECO:0000256" key="1">
    <source>
        <dbReference type="ARBA" id="ARBA00001974"/>
    </source>
</evidence>
<dbReference type="Pfam" id="PF00111">
    <property type="entry name" value="Fer2"/>
    <property type="match status" value="1"/>
</dbReference>
<proteinExistence type="predicted"/>
<reference evidence="11 12" key="1">
    <citation type="submission" date="2022-11" db="EMBL/GenBank/DDBJ databases">
        <title>Draft genome sequence of Saccharopolyspora sp. WRP15-2 isolated from rhizosphere soils of wild rice in Thailand.</title>
        <authorList>
            <person name="Duangmal K."/>
            <person name="Kammanee S."/>
            <person name="Muangham S."/>
        </authorList>
    </citation>
    <scope>NUCLEOTIDE SEQUENCE [LARGE SCALE GENOMIC DNA]</scope>
    <source>
        <strain evidence="11 12">WRP15-2</strain>
    </source>
</reference>
<evidence type="ECO:0000256" key="6">
    <source>
        <dbReference type="ARBA" id="ARBA00023002"/>
    </source>
</evidence>
<dbReference type="Gene3D" id="3.10.20.30">
    <property type="match status" value="1"/>
</dbReference>